<dbReference type="PANTHER" id="PTHR24221">
    <property type="entry name" value="ATP-BINDING CASSETTE SUB-FAMILY B"/>
    <property type="match status" value="1"/>
</dbReference>
<dbReference type="Pfam" id="PF00664">
    <property type="entry name" value="ABC_membrane"/>
    <property type="match status" value="1"/>
</dbReference>
<feature type="transmembrane region" description="Helical" evidence="7">
    <location>
        <begin position="21"/>
        <end position="41"/>
    </location>
</feature>
<evidence type="ECO:0000313" key="11">
    <source>
        <dbReference type="Proteomes" id="UP001623660"/>
    </source>
</evidence>
<keyword evidence="5 7" id="KW-1133">Transmembrane helix</keyword>
<evidence type="ECO:0000256" key="2">
    <source>
        <dbReference type="ARBA" id="ARBA00022692"/>
    </source>
</evidence>
<accession>A0ABW8SS45</accession>
<reference evidence="10 11" key="1">
    <citation type="submission" date="2024-11" db="EMBL/GenBank/DDBJ databases">
        <authorList>
            <person name="Heng Y.C."/>
            <person name="Lim A.C.H."/>
            <person name="Lee J.K.Y."/>
            <person name="Kittelmann S."/>
        </authorList>
    </citation>
    <scope>NUCLEOTIDE SEQUENCE [LARGE SCALE GENOMIC DNA]</scope>
    <source>
        <strain evidence="10 11">WILCCON 0269</strain>
    </source>
</reference>
<dbReference type="InterPro" id="IPR003593">
    <property type="entry name" value="AAA+_ATPase"/>
</dbReference>
<feature type="transmembrane region" description="Helical" evidence="7">
    <location>
        <begin position="131"/>
        <end position="154"/>
    </location>
</feature>
<dbReference type="InterPro" id="IPR027417">
    <property type="entry name" value="P-loop_NTPase"/>
</dbReference>
<dbReference type="CDD" id="cd07346">
    <property type="entry name" value="ABC_6TM_exporters"/>
    <property type="match status" value="1"/>
</dbReference>
<evidence type="ECO:0000256" key="1">
    <source>
        <dbReference type="ARBA" id="ARBA00004651"/>
    </source>
</evidence>
<dbReference type="PROSITE" id="PS50893">
    <property type="entry name" value="ABC_TRANSPORTER_2"/>
    <property type="match status" value="1"/>
</dbReference>
<feature type="domain" description="ABC transmembrane type-1" evidence="9">
    <location>
        <begin position="25"/>
        <end position="304"/>
    </location>
</feature>
<dbReference type="PROSITE" id="PS50929">
    <property type="entry name" value="ABC_TM1F"/>
    <property type="match status" value="1"/>
</dbReference>
<dbReference type="InterPro" id="IPR003439">
    <property type="entry name" value="ABC_transporter-like_ATP-bd"/>
</dbReference>
<feature type="domain" description="ABC transporter" evidence="8">
    <location>
        <begin position="335"/>
        <end position="563"/>
    </location>
</feature>
<keyword evidence="2 7" id="KW-0812">Transmembrane</keyword>
<dbReference type="RefSeq" id="WP_406794751.1">
    <property type="nucleotide sequence ID" value="NZ_JBJHZX010000075.1"/>
</dbReference>
<evidence type="ECO:0000256" key="3">
    <source>
        <dbReference type="ARBA" id="ARBA00022741"/>
    </source>
</evidence>
<dbReference type="InterPro" id="IPR036640">
    <property type="entry name" value="ABC1_TM_sf"/>
</dbReference>
<feature type="transmembrane region" description="Helical" evidence="7">
    <location>
        <begin position="241"/>
        <end position="260"/>
    </location>
</feature>
<keyword evidence="11" id="KW-1185">Reference proteome</keyword>
<evidence type="ECO:0000259" key="8">
    <source>
        <dbReference type="PROSITE" id="PS50893"/>
    </source>
</evidence>
<dbReference type="EMBL" id="JBJHZX010000075">
    <property type="protein sequence ID" value="MFL0198641.1"/>
    <property type="molecule type" value="Genomic_DNA"/>
</dbReference>
<dbReference type="Gene3D" id="1.20.1560.10">
    <property type="entry name" value="ABC transporter type 1, transmembrane domain"/>
    <property type="match status" value="1"/>
</dbReference>
<feature type="transmembrane region" description="Helical" evidence="7">
    <location>
        <begin position="160"/>
        <end position="179"/>
    </location>
</feature>
<dbReference type="GO" id="GO:0005524">
    <property type="term" value="F:ATP binding"/>
    <property type="evidence" value="ECO:0007669"/>
    <property type="project" value="UniProtKB-KW"/>
</dbReference>
<evidence type="ECO:0000256" key="7">
    <source>
        <dbReference type="SAM" id="Phobius"/>
    </source>
</evidence>
<sequence length="563" mass="62386">MKDLWLKTKWLALQAKPFTHYLLSIVIFGSISSLIGIYRALITKRLIDIATSSQLSNLFRVLGILAVTIILDIGSRVAVTLITSKCSIKISNNIQRKLYNGLMKTKWMEFSKYHSGDVLTRMTSDVDAITGMLVTTIPNIISLSILLIGSFITLLVLDPFLAVVFIILSPSTILLSRFYSSKLKKIYLKYQALESKYRSFLNESFQNMLIVKAFCLGDRNINIVEDIQEDRVQLTVTRTKMSAVTNVALSLGYWISYFLVFCFNASKLSKGTTTFGTLTALIQLVGNIQGPFYGLASSLPQVVAAIASTERIMELENLDFESNDLIIENMKSSGALFQNVDFSYKEDKMVLNNVSVNINSGETVALVGPSGEGKTTFIHLLLSLITPKKGHLYITNNLENIEVSAGTRKFMSYVPQGNTLFSGTIAENLRLGRPNATDEELEAAAKGACAWDFIKNLPEGLDTKLGERGVGLSEGQAQRIAIARALLHKAPILILDEATSALDSETEIRVLKSIQNLDPTPTCIIITHRNTALRICDRVFRIEDRHIVEQNSLIHKDIAADVV</sequence>
<dbReference type="Gene3D" id="3.40.50.300">
    <property type="entry name" value="P-loop containing nucleotide triphosphate hydrolases"/>
    <property type="match status" value="1"/>
</dbReference>
<evidence type="ECO:0000256" key="6">
    <source>
        <dbReference type="ARBA" id="ARBA00023136"/>
    </source>
</evidence>
<evidence type="ECO:0000256" key="4">
    <source>
        <dbReference type="ARBA" id="ARBA00022840"/>
    </source>
</evidence>
<dbReference type="Pfam" id="PF00005">
    <property type="entry name" value="ABC_tran"/>
    <property type="match status" value="1"/>
</dbReference>
<keyword evidence="6 7" id="KW-0472">Membrane</keyword>
<dbReference type="SUPFAM" id="SSF52540">
    <property type="entry name" value="P-loop containing nucleoside triphosphate hydrolases"/>
    <property type="match status" value="1"/>
</dbReference>
<comment type="subcellular location">
    <subcellularLocation>
        <location evidence="1">Cell membrane</location>
        <topology evidence="1">Multi-pass membrane protein</topology>
    </subcellularLocation>
</comment>
<protein>
    <submittedName>
        <fullName evidence="10">ABC transporter ATP-binding protein</fullName>
    </submittedName>
</protein>
<proteinExistence type="predicted"/>
<keyword evidence="4 10" id="KW-0067">ATP-binding</keyword>
<keyword evidence="3" id="KW-0547">Nucleotide-binding</keyword>
<dbReference type="InterPro" id="IPR039421">
    <property type="entry name" value="Type_1_exporter"/>
</dbReference>
<dbReference type="InterPro" id="IPR011527">
    <property type="entry name" value="ABC1_TM_dom"/>
</dbReference>
<name>A0ABW8SS45_9CLOT</name>
<dbReference type="SUPFAM" id="SSF90123">
    <property type="entry name" value="ABC transporter transmembrane region"/>
    <property type="match status" value="1"/>
</dbReference>
<dbReference type="PANTHER" id="PTHR24221:SF654">
    <property type="entry name" value="ATP-BINDING CASSETTE SUB-FAMILY B MEMBER 6"/>
    <property type="match status" value="1"/>
</dbReference>
<gene>
    <name evidence="10" type="ORF">ACJDU8_24250</name>
</gene>
<comment type="caution">
    <text evidence="10">The sequence shown here is derived from an EMBL/GenBank/DDBJ whole genome shotgun (WGS) entry which is preliminary data.</text>
</comment>
<dbReference type="SMART" id="SM00382">
    <property type="entry name" value="AAA"/>
    <property type="match status" value="1"/>
</dbReference>
<evidence type="ECO:0000313" key="10">
    <source>
        <dbReference type="EMBL" id="MFL0198641.1"/>
    </source>
</evidence>
<organism evidence="10 11">
    <name type="scientific">Candidatus Clostridium eludens</name>
    <dbReference type="NCBI Taxonomy" id="3381663"/>
    <lineage>
        <taxon>Bacteria</taxon>
        <taxon>Bacillati</taxon>
        <taxon>Bacillota</taxon>
        <taxon>Clostridia</taxon>
        <taxon>Eubacteriales</taxon>
        <taxon>Clostridiaceae</taxon>
        <taxon>Clostridium</taxon>
    </lineage>
</organism>
<evidence type="ECO:0000259" key="9">
    <source>
        <dbReference type="PROSITE" id="PS50929"/>
    </source>
</evidence>
<dbReference type="Proteomes" id="UP001623660">
    <property type="component" value="Unassembled WGS sequence"/>
</dbReference>
<evidence type="ECO:0000256" key="5">
    <source>
        <dbReference type="ARBA" id="ARBA00022989"/>
    </source>
</evidence>
<feature type="transmembrane region" description="Helical" evidence="7">
    <location>
        <begin position="61"/>
        <end position="82"/>
    </location>
</feature>